<dbReference type="STRING" id="1121345.SAMN02745217_00603"/>
<proteinExistence type="inferred from homology"/>
<evidence type="ECO:0000256" key="5">
    <source>
        <dbReference type="ARBA" id="ARBA00023136"/>
    </source>
</evidence>
<evidence type="ECO:0000256" key="3">
    <source>
        <dbReference type="ARBA" id="ARBA00022692"/>
    </source>
</evidence>
<name>A0A1M7XZG2_9FIRM</name>
<evidence type="ECO:0000256" key="2">
    <source>
        <dbReference type="ARBA" id="ARBA00022475"/>
    </source>
</evidence>
<feature type="transmembrane region" description="Helical" evidence="7">
    <location>
        <begin position="428"/>
        <end position="450"/>
    </location>
</feature>
<organism evidence="9 10">
    <name type="scientific">Anaerocolumna xylanovorans DSM 12503</name>
    <dbReference type="NCBI Taxonomy" id="1121345"/>
    <lineage>
        <taxon>Bacteria</taxon>
        <taxon>Bacillati</taxon>
        <taxon>Bacillota</taxon>
        <taxon>Clostridia</taxon>
        <taxon>Lachnospirales</taxon>
        <taxon>Lachnospiraceae</taxon>
        <taxon>Anaerocolumna</taxon>
    </lineage>
</organism>
<gene>
    <name evidence="9" type="ORF">SAMN02745217_00603</name>
</gene>
<reference evidence="9 10" key="1">
    <citation type="submission" date="2016-12" db="EMBL/GenBank/DDBJ databases">
        <authorList>
            <person name="Song W.-J."/>
            <person name="Kurnit D.M."/>
        </authorList>
    </citation>
    <scope>NUCLEOTIDE SEQUENCE [LARGE SCALE GENOMIC DNA]</scope>
    <source>
        <strain evidence="9 10">DSM 12503</strain>
    </source>
</reference>
<dbReference type="EMBL" id="FRFD01000003">
    <property type="protein sequence ID" value="SHO44455.1"/>
    <property type="molecule type" value="Genomic_DNA"/>
</dbReference>
<evidence type="ECO:0000256" key="1">
    <source>
        <dbReference type="ARBA" id="ARBA00004651"/>
    </source>
</evidence>
<protein>
    <submittedName>
        <fullName evidence="9">Putative ABC transport system permease protein</fullName>
    </submittedName>
</protein>
<feature type="domain" description="ABC3 transporter permease C-terminal" evidence="8">
    <location>
        <begin position="266"/>
        <end position="385"/>
    </location>
</feature>
<dbReference type="Pfam" id="PF02687">
    <property type="entry name" value="FtsX"/>
    <property type="match status" value="2"/>
</dbReference>
<comment type="similarity">
    <text evidence="6">Belongs to the ABC-4 integral membrane protein family.</text>
</comment>
<feature type="transmembrane region" description="Helical" evidence="7">
    <location>
        <begin position="307"/>
        <end position="336"/>
    </location>
</feature>
<evidence type="ECO:0000313" key="9">
    <source>
        <dbReference type="EMBL" id="SHO44455.1"/>
    </source>
</evidence>
<feature type="transmembrane region" description="Helical" evidence="7">
    <location>
        <begin position="707"/>
        <end position="731"/>
    </location>
</feature>
<feature type="transmembrane region" description="Helical" evidence="7">
    <location>
        <begin position="255"/>
        <end position="279"/>
    </location>
</feature>
<sequence length="781" mass="86631">MKKILLLSFSNIRKNKGQMVNLLLVVFIAGFLLNLGLLLFFNFGKFYDELCRKTNSPHAAFLMAQTSAGNAQNDYLKYYPGVTELEQQEVLADNADIQYNGDKMPGLFMMVKASRKQAMNPLKLIGPSNPLSDNSIYLPYIMKTGGKLKLGDDFYVSVQGKEYHYTIAGFTEEVYFGSNTIQWYRFYLSDKEYDKLKESLPASVCVLQTVRMERPELSDRLVKDFAGEFYYGTTAKNTSIYHDSVYSNVKTSHTFLSGITSMIFVALAAVILLVSLVVIRFRIHNTLEESMVGIGVLKAMGYLSRQIIASLVIQFTGIAAAGILLGTVLSYVVLPLISSLLESQTALIWHQGFDPVISGITLLAILSVILLDTVLTSLRIRKMHPLTALRGGITTHNFRRNSFALDSSHGGLTVLLAMKNIYQNRKQTLMIFAVITTITFASASVLSIYYNVGLHPDTFAGLVAGEVPDSVFILKNPVDAAGVMAEIRQSEKVDKAIYYTFRSVLVNGTEAQGYVTDDFSLIRGKMLYKGRYPKHDNEIALSGVTAKQAAKTIGDTVSVNYNGKNEEYLITGLIQTMNDNGNGLTLTTKGMKRLYPDFVSEQIYVYMKDVNDTEEFIDTIKLKSGSLFSNTLNMNKLIDVQLGVYGSVFAIITTAITLITFFVVILVLYLVLKTSILRRRRELGIQKAVGFTSFQLMNQIALSFSPAIITGVTAGCILGIYCFNPLFVALVQSMGIMTASLPASYAFTIILAIGIIVFSYLISLLISMRIRKITPYMLVSE</sequence>
<dbReference type="Proteomes" id="UP000184612">
    <property type="component" value="Unassembled WGS sequence"/>
</dbReference>
<dbReference type="PANTHER" id="PTHR30572">
    <property type="entry name" value="MEMBRANE COMPONENT OF TRANSPORTER-RELATED"/>
    <property type="match status" value="1"/>
</dbReference>
<comment type="subcellular location">
    <subcellularLocation>
        <location evidence="1">Cell membrane</location>
        <topology evidence="1">Multi-pass membrane protein</topology>
    </subcellularLocation>
</comment>
<keyword evidence="2" id="KW-1003">Cell membrane</keyword>
<keyword evidence="3 7" id="KW-0812">Transmembrane</keyword>
<accession>A0A1M7XZG2</accession>
<evidence type="ECO:0000256" key="6">
    <source>
        <dbReference type="ARBA" id="ARBA00038076"/>
    </source>
</evidence>
<keyword evidence="4 7" id="KW-1133">Transmembrane helix</keyword>
<feature type="transmembrane region" description="Helical" evidence="7">
    <location>
        <begin position="642"/>
        <end position="672"/>
    </location>
</feature>
<dbReference type="PANTHER" id="PTHR30572:SF4">
    <property type="entry name" value="ABC TRANSPORTER PERMEASE YTRF"/>
    <property type="match status" value="1"/>
</dbReference>
<dbReference type="InterPro" id="IPR050250">
    <property type="entry name" value="Macrolide_Exporter_MacB"/>
</dbReference>
<evidence type="ECO:0000256" key="4">
    <source>
        <dbReference type="ARBA" id="ARBA00022989"/>
    </source>
</evidence>
<dbReference type="GO" id="GO:0022857">
    <property type="term" value="F:transmembrane transporter activity"/>
    <property type="evidence" value="ECO:0007669"/>
    <property type="project" value="TreeGrafter"/>
</dbReference>
<evidence type="ECO:0000259" key="8">
    <source>
        <dbReference type="Pfam" id="PF02687"/>
    </source>
</evidence>
<keyword evidence="5 7" id="KW-0472">Membrane</keyword>
<dbReference type="AlphaFoldDB" id="A0A1M7XZG2"/>
<dbReference type="OrthoDB" id="9761168at2"/>
<feature type="domain" description="ABC3 transporter permease C-terminal" evidence="8">
    <location>
        <begin position="656"/>
        <end position="775"/>
    </location>
</feature>
<dbReference type="InterPro" id="IPR003838">
    <property type="entry name" value="ABC3_permease_C"/>
</dbReference>
<dbReference type="RefSeq" id="WP_073587298.1">
    <property type="nucleotide sequence ID" value="NZ_FRFD01000003.1"/>
</dbReference>
<evidence type="ECO:0000313" key="10">
    <source>
        <dbReference type="Proteomes" id="UP000184612"/>
    </source>
</evidence>
<feature type="transmembrane region" description="Helical" evidence="7">
    <location>
        <begin position="743"/>
        <end position="766"/>
    </location>
</feature>
<keyword evidence="10" id="KW-1185">Reference proteome</keyword>
<feature type="transmembrane region" description="Helical" evidence="7">
    <location>
        <begin position="356"/>
        <end position="375"/>
    </location>
</feature>
<dbReference type="GO" id="GO:0005886">
    <property type="term" value="C:plasma membrane"/>
    <property type="evidence" value="ECO:0007669"/>
    <property type="project" value="UniProtKB-SubCell"/>
</dbReference>
<evidence type="ECO:0000256" key="7">
    <source>
        <dbReference type="SAM" id="Phobius"/>
    </source>
</evidence>
<feature type="transmembrane region" description="Helical" evidence="7">
    <location>
        <begin position="20"/>
        <end position="43"/>
    </location>
</feature>